<evidence type="ECO:0000256" key="1">
    <source>
        <dbReference type="ARBA" id="ARBA00004370"/>
    </source>
</evidence>
<keyword evidence="2" id="KW-0732">Signal</keyword>
<name>A0A160MYL4_9GAMM</name>
<accession>A0A160MYL4</accession>
<dbReference type="Pfam" id="PF13505">
    <property type="entry name" value="OMP_b-brl"/>
    <property type="match status" value="2"/>
</dbReference>
<evidence type="ECO:0000256" key="3">
    <source>
        <dbReference type="ARBA" id="ARBA00023136"/>
    </source>
</evidence>
<sequence>MRPSIGSDAQTAPDTDPGPGWKVVPGLSTGITYDSNVYATPNQPRGDELFSVSPSLRVQKQGEGRSLTLTASGTETRYHHYPSENSTDYQIDATGRQRVDAYGDIFGGLGYSRAHEDRTSPDDVLGKRPTVFTDASAHIGLTQRWSPVSLTVGTTLDHLIFNNVTSAAGEAIDNTDRSRNVVGVGLRLGYGISQHLDLFVQGTYDERNYLRKIDDYGYRRDSRGDSWVIGVATRDTRSVRGELYAGWLSQRYADPRLSRITAPTVGARVLWKMSPQTTLDASVDRSAQETTLPGASGYLDTNVGLHISRDIGDRFSAHAGVDVTRSEFRGLGRRDDLYDGSFGLSYRLHRYWQIDASYQLLQRHSNIPDASYYRNAIYLGVRMDGGARAFASDGAPAATTEGSAVAHDLYLGAAVGYGNVDTRVTGTRGEHGTYRGDFAGSGYLRSVFVGYGLSLDRWYLGAEAMIAPSRIDWAHEKTPSSRIFSTEQRRDTSVSLLAGPILPGNALLFASAGRTRTRFDSAYAVEDGTASSQSDTRWSNTYGAGIDVPLTRHLFARARYDVAHYRGYDVANESGSDRFADSSGQFQFGLGWRLTAVPREAGMEHTLDGFYAGAQGGDNRFGSTLDAVQRQAEIPPVTNLRTDFGGRGMDFGAFAGYGHAFGPMYAGVEVEGDASDSGWYHEKQPGGRDFSIEGRASYGASLRLGYATDRGALVYLRAGRVRGRFHTTYVKGENSSAWVDRNDTRRGDRFGIGIEAPLWKAAFVRLDYAATRYDAIAFTTAQAQADQLRFIHWQYLARIGIGVRF</sequence>
<gene>
    <name evidence="6" type="ORF">ATSB10_05230</name>
</gene>
<evidence type="ECO:0000256" key="4">
    <source>
        <dbReference type="SAM" id="MobiDB-lite"/>
    </source>
</evidence>
<dbReference type="PATRIC" id="fig|445710.3.peg.521"/>
<evidence type="ECO:0000259" key="5">
    <source>
        <dbReference type="Pfam" id="PF13505"/>
    </source>
</evidence>
<dbReference type="Proteomes" id="UP000077255">
    <property type="component" value="Chromosome"/>
</dbReference>
<dbReference type="Gene3D" id="2.40.160.20">
    <property type="match status" value="2"/>
</dbReference>
<evidence type="ECO:0000256" key="2">
    <source>
        <dbReference type="ARBA" id="ARBA00022729"/>
    </source>
</evidence>
<reference evidence="6 7" key="1">
    <citation type="submission" date="2016-02" db="EMBL/GenBank/DDBJ databases">
        <title>Complete genome sequencing and analysis of ATSB10, Dyella thiooxydans isolated from rhizosphere soil of sunflower (Helianthus annuus L.).</title>
        <authorList>
            <person name="Lee Y."/>
            <person name="Hwangbo K."/>
            <person name="Chung H."/>
            <person name="Yoo J."/>
            <person name="Kim K.Y."/>
            <person name="Sa T.M."/>
            <person name="Um Y."/>
            <person name="Madhaiyan M."/>
        </authorList>
    </citation>
    <scope>NUCLEOTIDE SEQUENCE [LARGE SCALE GENOMIC DNA]</scope>
    <source>
        <strain evidence="6 7">ATSB10</strain>
    </source>
</reference>
<protein>
    <recommendedName>
        <fullName evidence="5">Outer membrane protein beta-barrel domain-containing protein</fullName>
    </recommendedName>
</protein>
<keyword evidence="3" id="KW-0472">Membrane</keyword>
<dbReference type="PANTHER" id="PTHR34001">
    <property type="entry name" value="BLL7405 PROTEIN"/>
    <property type="match status" value="1"/>
</dbReference>
<evidence type="ECO:0000313" key="7">
    <source>
        <dbReference type="Proteomes" id="UP000077255"/>
    </source>
</evidence>
<dbReference type="GO" id="GO:0016020">
    <property type="term" value="C:membrane"/>
    <property type="evidence" value="ECO:0007669"/>
    <property type="project" value="UniProtKB-SubCell"/>
</dbReference>
<feature type="region of interest" description="Disordered" evidence="4">
    <location>
        <begin position="1"/>
        <end position="20"/>
    </location>
</feature>
<dbReference type="InterPro" id="IPR011250">
    <property type="entry name" value="OMP/PagP_B-barrel"/>
</dbReference>
<organism evidence="6 7">
    <name type="scientific">Dyella thiooxydans</name>
    <dbReference type="NCBI Taxonomy" id="445710"/>
    <lineage>
        <taxon>Bacteria</taxon>
        <taxon>Pseudomonadati</taxon>
        <taxon>Pseudomonadota</taxon>
        <taxon>Gammaproteobacteria</taxon>
        <taxon>Lysobacterales</taxon>
        <taxon>Rhodanobacteraceae</taxon>
        <taxon>Dyella</taxon>
    </lineage>
</organism>
<dbReference type="AlphaFoldDB" id="A0A160MYL4"/>
<feature type="domain" description="Outer membrane protein beta-barrel" evidence="5">
    <location>
        <begin position="405"/>
        <end position="593"/>
    </location>
</feature>
<keyword evidence="7" id="KW-1185">Reference proteome</keyword>
<dbReference type="InterPro" id="IPR027385">
    <property type="entry name" value="Beta-barrel_OMP"/>
</dbReference>
<dbReference type="InterPro" id="IPR051692">
    <property type="entry name" value="OMP-like"/>
</dbReference>
<proteinExistence type="predicted"/>
<dbReference type="PANTHER" id="PTHR34001:SF3">
    <property type="entry name" value="BLL7405 PROTEIN"/>
    <property type="match status" value="1"/>
</dbReference>
<dbReference type="KEGG" id="dtx:ATSB10_05230"/>
<dbReference type="InterPro" id="IPR018759">
    <property type="entry name" value="BBP2_2"/>
</dbReference>
<dbReference type="SUPFAM" id="SSF56925">
    <property type="entry name" value="OMPA-like"/>
    <property type="match status" value="2"/>
</dbReference>
<dbReference type="EMBL" id="CP014841">
    <property type="protein sequence ID" value="AND67977.1"/>
    <property type="molecule type" value="Genomic_DNA"/>
</dbReference>
<comment type="subcellular location">
    <subcellularLocation>
        <location evidence="1">Membrane</location>
    </subcellularLocation>
</comment>
<dbReference type="RefSeq" id="WP_063670286.1">
    <property type="nucleotide sequence ID" value="NZ_CP014841.1"/>
</dbReference>
<feature type="domain" description="Outer membrane protein beta-barrel" evidence="5">
    <location>
        <begin position="609"/>
        <end position="782"/>
    </location>
</feature>
<dbReference type="Pfam" id="PF10082">
    <property type="entry name" value="BBP2_2"/>
    <property type="match status" value="1"/>
</dbReference>
<evidence type="ECO:0000313" key="6">
    <source>
        <dbReference type="EMBL" id="AND67977.1"/>
    </source>
</evidence>